<dbReference type="InterPro" id="IPR029061">
    <property type="entry name" value="THDP-binding"/>
</dbReference>
<evidence type="ECO:0000259" key="4">
    <source>
        <dbReference type="Pfam" id="PF00205"/>
    </source>
</evidence>
<dbReference type="Gene3D" id="3.40.50.970">
    <property type="match status" value="2"/>
</dbReference>
<comment type="similarity">
    <text evidence="2">Belongs to the TPP enzyme family.</text>
</comment>
<dbReference type="InterPro" id="IPR012000">
    <property type="entry name" value="Thiamin_PyroP_enz_cen_dom"/>
</dbReference>
<dbReference type="Pfam" id="PF02775">
    <property type="entry name" value="TPP_enzyme_C"/>
    <property type="match status" value="1"/>
</dbReference>
<evidence type="ECO:0000259" key="5">
    <source>
        <dbReference type="Pfam" id="PF02775"/>
    </source>
</evidence>
<dbReference type="Proteomes" id="UP000481109">
    <property type="component" value="Unassembled WGS sequence"/>
</dbReference>
<dbReference type="PANTHER" id="PTHR18968:SF166">
    <property type="entry name" value="2-HYDROXYACYL-COA LYASE 2"/>
    <property type="match status" value="1"/>
</dbReference>
<dbReference type="GO" id="GO:0050660">
    <property type="term" value="F:flavin adenine dinucleotide binding"/>
    <property type="evidence" value="ECO:0007669"/>
    <property type="project" value="TreeGrafter"/>
</dbReference>
<dbReference type="EMBL" id="JAAKZW010000009">
    <property type="protein sequence ID" value="NGO75112.1"/>
    <property type="molecule type" value="Genomic_DNA"/>
</dbReference>
<dbReference type="InterPro" id="IPR045229">
    <property type="entry name" value="TPP_enz"/>
</dbReference>
<dbReference type="GO" id="GO:0009099">
    <property type="term" value="P:L-valine biosynthetic process"/>
    <property type="evidence" value="ECO:0007669"/>
    <property type="project" value="TreeGrafter"/>
</dbReference>
<dbReference type="Gene3D" id="3.40.50.1220">
    <property type="entry name" value="TPP-binding domain"/>
    <property type="match status" value="1"/>
</dbReference>
<gene>
    <name evidence="6" type="ORF">G6045_05355</name>
</gene>
<name>A0A6G4XD69_9ACTN</name>
<comment type="caution">
    <text evidence="6">The sequence shown here is derived from an EMBL/GenBank/DDBJ whole genome shotgun (WGS) entry which is preliminary data.</text>
</comment>
<feature type="domain" description="Thiamine pyrophosphate enzyme central" evidence="4">
    <location>
        <begin position="22"/>
        <end position="125"/>
    </location>
</feature>
<accession>A0A6G4XD69</accession>
<reference evidence="6 7" key="1">
    <citation type="submission" date="2020-02" db="EMBL/GenBank/DDBJ databases">
        <title>Whole-genome analyses of novel actinobacteria.</title>
        <authorList>
            <person name="Sahin N."/>
            <person name="Tokatli A."/>
        </authorList>
    </citation>
    <scope>NUCLEOTIDE SEQUENCE [LARGE SCALE GENOMIC DNA]</scope>
    <source>
        <strain evidence="6 7">YC504</strain>
    </source>
</reference>
<dbReference type="RefSeq" id="WP_165330632.1">
    <property type="nucleotide sequence ID" value="NZ_JAAKZW010000009.1"/>
</dbReference>
<dbReference type="InterPro" id="IPR011766">
    <property type="entry name" value="TPP_enzyme_TPP-bd"/>
</dbReference>
<keyword evidence="7" id="KW-1185">Reference proteome</keyword>
<dbReference type="GO" id="GO:0000287">
    <property type="term" value="F:magnesium ion binding"/>
    <property type="evidence" value="ECO:0007669"/>
    <property type="project" value="InterPro"/>
</dbReference>
<feature type="region of interest" description="Disordered" evidence="3">
    <location>
        <begin position="334"/>
        <end position="353"/>
    </location>
</feature>
<evidence type="ECO:0000313" key="7">
    <source>
        <dbReference type="Proteomes" id="UP000481109"/>
    </source>
</evidence>
<dbReference type="SUPFAM" id="SSF52518">
    <property type="entry name" value="Thiamin diphosphate-binding fold (THDP-binding)"/>
    <property type="match status" value="1"/>
</dbReference>
<dbReference type="GO" id="GO:0003984">
    <property type="term" value="F:acetolactate synthase activity"/>
    <property type="evidence" value="ECO:0007669"/>
    <property type="project" value="TreeGrafter"/>
</dbReference>
<evidence type="ECO:0008006" key="8">
    <source>
        <dbReference type="Google" id="ProtNLM"/>
    </source>
</evidence>
<evidence type="ECO:0000256" key="3">
    <source>
        <dbReference type="SAM" id="MobiDB-lite"/>
    </source>
</evidence>
<dbReference type="GO" id="GO:0005948">
    <property type="term" value="C:acetolactate synthase complex"/>
    <property type="evidence" value="ECO:0007669"/>
    <property type="project" value="TreeGrafter"/>
</dbReference>
<feature type="domain" description="Thiamine pyrophosphate enzyme TPP-binding" evidence="5">
    <location>
        <begin position="212"/>
        <end position="261"/>
    </location>
</feature>
<dbReference type="PANTHER" id="PTHR18968">
    <property type="entry name" value="THIAMINE PYROPHOSPHATE ENZYMES"/>
    <property type="match status" value="1"/>
</dbReference>
<sequence length="353" mass="37742">MPDGPITAHLVRPAADAFPEVEGLAQLLAHAEQPVVVLGGRVWTDRATDAAVELIRTLGMPAYADGAARGTLPPGDAQHFLHSRAYAFAGSDVILVVGAPSSVANFRAAYGSRLSPHSTLVQIDAGHGLRAVARAAAGLSFQERADRAAVRRKEWLDELRSAEQTAEALWQRHLTSGASPIHPFRLLAEIDQFLTEDSVFIADDPWSADLAGRLVQPRTPGHWMDPGPLGTAGAGIPFALAVRQADADKESVVLYDGDPSTSADWDFEALVRPHLRFIGIVAHTGDASPCLDKARLHGGYGEDVRDPAEIRPALQRARASDGPALVAVRIDPDAYLPGSVNQPHHQTDPSRNK</sequence>
<dbReference type="AlphaFoldDB" id="A0A6G4XD69"/>
<evidence type="ECO:0000313" key="6">
    <source>
        <dbReference type="EMBL" id="NGO75112.1"/>
    </source>
</evidence>
<evidence type="ECO:0000256" key="1">
    <source>
        <dbReference type="ARBA" id="ARBA00001964"/>
    </source>
</evidence>
<dbReference type="SUPFAM" id="SSF52467">
    <property type="entry name" value="DHS-like NAD/FAD-binding domain"/>
    <property type="match status" value="1"/>
</dbReference>
<proteinExistence type="inferred from homology"/>
<protein>
    <recommendedName>
        <fullName evidence="8">Thiamine pyrophosphate-binding protein</fullName>
    </recommendedName>
</protein>
<organism evidence="6 7">
    <name type="scientific">Streptomyces mesophilus</name>
    <dbReference type="NCBI Taxonomy" id="1775132"/>
    <lineage>
        <taxon>Bacteria</taxon>
        <taxon>Bacillati</taxon>
        <taxon>Actinomycetota</taxon>
        <taxon>Actinomycetes</taxon>
        <taxon>Kitasatosporales</taxon>
        <taxon>Streptomycetaceae</taxon>
        <taxon>Streptomyces</taxon>
    </lineage>
</organism>
<dbReference type="GO" id="GO:0030976">
    <property type="term" value="F:thiamine pyrophosphate binding"/>
    <property type="evidence" value="ECO:0007669"/>
    <property type="project" value="InterPro"/>
</dbReference>
<evidence type="ECO:0000256" key="2">
    <source>
        <dbReference type="ARBA" id="ARBA00007812"/>
    </source>
</evidence>
<comment type="cofactor">
    <cofactor evidence="1">
        <name>thiamine diphosphate</name>
        <dbReference type="ChEBI" id="CHEBI:58937"/>
    </cofactor>
</comment>
<dbReference type="InterPro" id="IPR029035">
    <property type="entry name" value="DHS-like_NAD/FAD-binding_dom"/>
</dbReference>
<dbReference type="GO" id="GO:0009097">
    <property type="term" value="P:isoleucine biosynthetic process"/>
    <property type="evidence" value="ECO:0007669"/>
    <property type="project" value="TreeGrafter"/>
</dbReference>
<dbReference type="Pfam" id="PF00205">
    <property type="entry name" value="TPP_enzyme_M"/>
    <property type="match status" value="1"/>
</dbReference>